<dbReference type="AlphaFoldDB" id="A0A7X6A546"/>
<protein>
    <submittedName>
        <fullName evidence="5">LacI family transcriptional regulator</fullName>
    </submittedName>
</protein>
<dbReference type="Proteomes" id="UP000555407">
    <property type="component" value="Unassembled WGS sequence"/>
</dbReference>
<proteinExistence type="predicted"/>
<dbReference type="SMART" id="SM00354">
    <property type="entry name" value="HTH_LACI"/>
    <property type="match status" value="1"/>
</dbReference>
<dbReference type="Pfam" id="PF00356">
    <property type="entry name" value="LacI"/>
    <property type="match status" value="1"/>
</dbReference>
<keyword evidence="6" id="KW-1185">Reference proteome</keyword>
<dbReference type="PROSITE" id="PS50932">
    <property type="entry name" value="HTH_LACI_2"/>
    <property type="match status" value="1"/>
</dbReference>
<dbReference type="Gene3D" id="3.40.50.2300">
    <property type="match status" value="2"/>
</dbReference>
<evidence type="ECO:0000313" key="5">
    <source>
        <dbReference type="EMBL" id="NIK61578.1"/>
    </source>
</evidence>
<gene>
    <name evidence="5" type="ORF">BJY22_007295</name>
</gene>
<dbReference type="SUPFAM" id="SSF53822">
    <property type="entry name" value="Periplasmic binding protein-like I"/>
    <property type="match status" value="1"/>
</dbReference>
<dbReference type="GO" id="GO:0000976">
    <property type="term" value="F:transcription cis-regulatory region binding"/>
    <property type="evidence" value="ECO:0007669"/>
    <property type="project" value="TreeGrafter"/>
</dbReference>
<evidence type="ECO:0000313" key="6">
    <source>
        <dbReference type="Proteomes" id="UP000555407"/>
    </source>
</evidence>
<dbReference type="InterPro" id="IPR010982">
    <property type="entry name" value="Lambda_DNA-bd_dom_sf"/>
</dbReference>
<evidence type="ECO:0000259" key="4">
    <source>
        <dbReference type="PROSITE" id="PS50932"/>
    </source>
</evidence>
<sequence length="332" mass="35463">MATSHDVARLAGVSQPTVSRALRDDPRVSEATKQQVRAAAAALGYAPNAIGRALSTGRSTRVGLVVTDLHNQFYQHVIAPMHDELTKQGYELLLITESSESAPVADHVVANGLCGVILTTTILGSVLPVRLQDRQVPFVYFNRTARNVEADSVTVDPVPGVTELVKAVADFGHTRIGAVFGPQNTSTGEVREQAVRDLLQDKGITLLSRNVLHGPFDFETGRSGAAKLLDRSDPPTLILCGNDVVALGVLDAAVERGIDVPGRLSVVGFDDLPSSAWAFVQLSTVAYDLEEMSREAARLLIARVEGRSATVPQHTVFDTWYVPRATLGPAAG</sequence>
<dbReference type="CDD" id="cd06267">
    <property type="entry name" value="PBP1_LacI_sugar_binding-like"/>
    <property type="match status" value="1"/>
</dbReference>
<keyword evidence="2" id="KW-0238">DNA-binding</keyword>
<dbReference type="InterPro" id="IPR046335">
    <property type="entry name" value="LacI/GalR-like_sensor"/>
</dbReference>
<keyword evidence="3" id="KW-0804">Transcription</keyword>
<dbReference type="EMBL" id="JAASRO010000001">
    <property type="protein sequence ID" value="NIK61578.1"/>
    <property type="molecule type" value="Genomic_DNA"/>
</dbReference>
<evidence type="ECO:0000256" key="3">
    <source>
        <dbReference type="ARBA" id="ARBA00023163"/>
    </source>
</evidence>
<dbReference type="PANTHER" id="PTHR30146">
    <property type="entry name" value="LACI-RELATED TRANSCRIPTIONAL REPRESSOR"/>
    <property type="match status" value="1"/>
</dbReference>
<dbReference type="Pfam" id="PF13377">
    <property type="entry name" value="Peripla_BP_3"/>
    <property type="match status" value="1"/>
</dbReference>
<dbReference type="RefSeq" id="WP_167216176.1">
    <property type="nucleotide sequence ID" value="NZ_JAASRO010000001.1"/>
</dbReference>
<organism evidence="5 6">
    <name type="scientific">Kribbella shirazensis</name>
    <dbReference type="NCBI Taxonomy" id="1105143"/>
    <lineage>
        <taxon>Bacteria</taxon>
        <taxon>Bacillati</taxon>
        <taxon>Actinomycetota</taxon>
        <taxon>Actinomycetes</taxon>
        <taxon>Propionibacteriales</taxon>
        <taxon>Kribbellaceae</taxon>
        <taxon>Kribbella</taxon>
    </lineage>
</organism>
<dbReference type="CDD" id="cd01392">
    <property type="entry name" value="HTH_LacI"/>
    <property type="match status" value="1"/>
</dbReference>
<evidence type="ECO:0000256" key="2">
    <source>
        <dbReference type="ARBA" id="ARBA00023125"/>
    </source>
</evidence>
<feature type="domain" description="HTH lacI-type" evidence="4">
    <location>
        <begin position="2"/>
        <end position="56"/>
    </location>
</feature>
<name>A0A7X6A546_9ACTN</name>
<dbReference type="GO" id="GO:0003700">
    <property type="term" value="F:DNA-binding transcription factor activity"/>
    <property type="evidence" value="ECO:0007669"/>
    <property type="project" value="TreeGrafter"/>
</dbReference>
<dbReference type="PANTHER" id="PTHR30146:SF109">
    <property type="entry name" value="HTH-TYPE TRANSCRIPTIONAL REGULATOR GALS"/>
    <property type="match status" value="1"/>
</dbReference>
<dbReference type="Gene3D" id="1.10.260.40">
    <property type="entry name" value="lambda repressor-like DNA-binding domains"/>
    <property type="match status" value="1"/>
</dbReference>
<comment type="caution">
    <text evidence="5">The sequence shown here is derived from an EMBL/GenBank/DDBJ whole genome shotgun (WGS) entry which is preliminary data.</text>
</comment>
<keyword evidence="1" id="KW-0805">Transcription regulation</keyword>
<reference evidence="5 6" key="1">
    <citation type="submission" date="2020-03" db="EMBL/GenBank/DDBJ databases">
        <title>Sequencing the genomes of 1000 actinobacteria strains.</title>
        <authorList>
            <person name="Klenk H.-P."/>
        </authorList>
    </citation>
    <scope>NUCLEOTIDE SEQUENCE [LARGE SCALE GENOMIC DNA]</scope>
    <source>
        <strain evidence="5 6">DSM 45490</strain>
    </source>
</reference>
<dbReference type="InterPro" id="IPR028082">
    <property type="entry name" value="Peripla_BP_I"/>
</dbReference>
<dbReference type="InterPro" id="IPR000843">
    <property type="entry name" value="HTH_LacI"/>
</dbReference>
<dbReference type="SUPFAM" id="SSF47413">
    <property type="entry name" value="lambda repressor-like DNA-binding domains"/>
    <property type="match status" value="1"/>
</dbReference>
<evidence type="ECO:0000256" key="1">
    <source>
        <dbReference type="ARBA" id="ARBA00023015"/>
    </source>
</evidence>
<accession>A0A7X6A546</accession>